<gene>
    <name evidence="2" type="ORF">BABL1_gene_202</name>
</gene>
<keyword evidence="3" id="KW-1185">Reference proteome</keyword>
<dbReference type="OrthoDB" id="9814823at2"/>
<dbReference type="EMBL" id="HG793133">
    <property type="protein sequence ID" value="CDK30813.1"/>
    <property type="molecule type" value="Genomic_DNA"/>
</dbReference>
<name>V6DIQ6_9BACT</name>
<feature type="domain" description="HicB-like antitoxin of toxin-antitoxin system" evidence="1">
    <location>
        <begin position="25"/>
        <end position="87"/>
    </location>
</feature>
<dbReference type="RefSeq" id="WP_023792531.1">
    <property type="nucleotide sequence ID" value="NC_023003.1"/>
</dbReference>
<dbReference type="InterPro" id="IPR031807">
    <property type="entry name" value="HicB-like"/>
</dbReference>
<evidence type="ECO:0000313" key="3">
    <source>
        <dbReference type="Proteomes" id="UP000018769"/>
    </source>
</evidence>
<sequence length="124" mass="14240">MKNKDLKYYMNLPWTYSLETDEDPEGNRIYIISVNELPDLKSDASTISEAMDNIKEAMEAAFELYMDLGQEIPEPINENDFKGNIAYRTSSKRHYLLAKEARKRKLSLSSLLDISVDSILGNNK</sequence>
<protein>
    <submittedName>
        <fullName evidence="2">Toxin-antitoxin system component HicB, antitoxin</fullName>
    </submittedName>
</protein>
<proteinExistence type="predicted"/>
<evidence type="ECO:0000313" key="2">
    <source>
        <dbReference type="EMBL" id="CDK30813.1"/>
    </source>
</evidence>
<dbReference type="Proteomes" id="UP000018769">
    <property type="component" value="Chromosome I"/>
</dbReference>
<dbReference type="KEGG" id="dpb:BABL1_gene_202"/>
<dbReference type="Pfam" id="PF15919">
    <property type="entry name" value="HicB_lk_antitox"/>
    <property type="match status" value="1"/>
</dbReference>
<dbReference type="InterPro" id="IPR035069">
    <property type="entry name" value="TTHA1013/TTHA0281-like"/>
</dbReference>
<dbReference type="HOGENOM" id="CLU_125405_0_0_7"/>
<dbReference type="Gene3D" id="3.30.160.250">
    <property type="match status" value="1"/>
</dbReference>
<accession>V6DIQ6</accession>
<evidence type="ECO:0000259" key="1">
    <source>
        <dbReference type="Pfam" id="PF15919"/>
    </source>
</evidence>
<dbReference type="STRING" id="673862.BABL1_gene_202"/>
<reference evidence="2 3" key="1">
    <citation type="journal article" date="2015" name="Biol. Direct">
        <title>Babela massiliensis, a representative of a widespread bacterial phylum with unusual adaptations to parasitism in amoebae.</title>
        <authorList>
            <person name="Pagnier I."/>
            <person name="Yutin N."/>
            <person name="Croce O."/>
            <person name="Makarova K.S."/>
            <person name="Wolf Y.I."/>
            <person name="Benamar S."/>
            <person name="Raoult D."/>
            <person name="Koonin E.V."/>
            <person name="La Scola B."/>
        </authorList>
    </citation>
    <scope>NUCLEOTIDE SEQUENCE [LARGE SCALE GENOMIC DNA]</scope>
    <source>
        <strain evidence="3">BABL1</strain>
    </source>
</reference>
<dbReference type="AlphaFoldDB" id="V6DIQ6"/>
<organism evidence="2 3">
    <name type="scientific">Candidatus Babela massiliensis</name>
    <dbReference type="NCBI Taxonomy" id="673862"/>
    <lineage>
        <taxon>Bacteria</taxon>
        <taxon>Candidatus Babelota</taxon>
        <taxon>Candidatus Babeliae</taxon>
        <taxon>Candidatus Babeliales</taxon>
        <taxon>Candidatus Babeliaceae</taxon>
        <taxon>Candidatus Babela</taxon>
    </lineage>
</organism>
<dbReference type="eggNOG" id="COG1598">
    <property type="taxonomic scope" value="Bacteria"/>
</dbReference>
<dbReference type="SUPFAM" id="SSF143100">
    <property type="entry name" value="TTHA1013/TTHA0281-like"/>
    <property type="match status" value="1"/>
</dbReference>